<dbReference type="OrthoDB" id="2441642at2759"/>
<evidence type="ECO:0000256" key="3">
    <source>
        <dbReference type="ARBA" id="ARBA00023015"/>
    </source>
</evidence>
<keyword evidence="5" id="KW-0539">Nucleus</keyword>
<name>A0A1E3QCN5_LIPST</name>
<dbReference type="PANTHER" id="PTHR47660">
    <property type="entry name" value="TRANSCRIPTION FACTOR WITH C2H2 AND ZN(2)-CYS(6) DNA BINDING DOMAIN (EUROFUNG)-RELATED-RELATED"/>
    <property type="match status" value="1"/>
</dbReference>
<proteinExistence type="predicted"/>
<feature type="compositionally biased region" description="Basic and acidic residues" evidence="6">
    <location>
        <begin position="148"/>
        <end position="159"/>
    </location>
</feature>
<dbReference type="EMBL" id="KV454290">
    <property type="protein sequence ID" value="ODQ75348.1"/>
    <property type="molecule type" value="Genomic_DNA"/>
</dbReference>
<keyword evidence="3" id="KW-0805">Transcription regulation</keyword>
<dbReference type="STRING" id="675824.A0A1E3QCN5"/>
<dbReference type="Gene3D" id="3.10.180.10">
    <property type="entry name" value="2,3-Dihydroxybiphenyl 1,2-Dioxygenase, domain 1"/>
    <property type="match status" value="1"/>
</dbReference>
<dbReference type="InterPro" id="IPR029068">
    <property type="entry name" value="Glyas_Bleomycin-R_OHBP_Dase"/>
</dbReference>
<reference evidence="7 8" key="1">
    <citation type="journal article" date="2016" name="Proc. Natl. Acad. Sci. U.S.A.">
        <title>Comparative genomics of biotechnologically important yeasts.</title>
        <authorList>
            <person name="Riley R."/>
            <person name="Haridas S."/>
            <person name="Wolfe K.H."/>
            <person name="Lopes M.R."/>
            <person name="Hittinger C.T."/>
            <person name="Goeker M."/>
            <person name="Salamov A.A."/>
            <person name="Wisecaver J.H."/>
            <person name="Long T.M."/>
            <person name="Calvey C.H."/>
            <person name="Aerts A.L."/>
            <person name="Barry K.W."/>
            <person name="Choi C."/>
            <person name="Clum A."/>
            <person name="Coughlan A.Y."/>
            <person name="Deshpande S."/>
            <person name="Douglass A.P."/>
            <person name="Hanson S.J."/>
            <person name="Klenk H.-P."/>
            <person name="LaButti K.M."/>
            <person name="Lapidus A."/>
            <person name="Lindquist E.A."/>
            <person name="Lipzen A.M."/>
            <person name="Meier-Kolthoff J.P."/>
            <person name="Ohm R.A."/>
            <person name="Otillar R.P."/>
            <person name="Pangilinan J.L."/>
            <person name="Peng Y."/>
            <person name="Rokas A."/>
            <person name="Rosa C.A."/>
            <person name="Scheuner C."/>
            <person name="Sibirny A.A."/>
            <person name="Slot J.C."/>
            <person name="Stielow J.B."/>
            <person name="Sun H."/>
            <person name="Kurtzman C.P."/>
            <person name="Blackwell M."/>
            <person name="Grigoriev I.V."/>
            <person name="Jeffries T.W."/>
        </authorList>
    </citation>
    <scope>NUCLEOTIDE SEQUENCE [LARGE SCALE GENOMIC DNA]</scope>
    <source>
        <strain evidence="7 8">NRRL Y-11557</strain>
    </source>
</reference>
<evidence type="ECO:0000256" key="1">
    <source>
        <dbReference type="ARBA" id="ARBA00022723"/>
    </source>
</evidence>
<dbReference type="SUPFAM" id="SSF54593">
    <property type="entry name" value="Glyoxalase/Bleomycin resistance protein/Dihydroxybiphenyl dioxygenase"/>
    <property type="match status" value="1"/>
</dbReference>
<evidence type="ECO:0000256" key="2">
    <source>
        <dbReference type="ARBA" id="ARBA00022833"/>
    </source>
</evidence>
<evidence type="ECO:0000313" key="7">
    <source>
        <dbReference type="EMBL" id="ODQ75348.1"/>
    </source>
</evidence>
<organism evidence="7 8">
    <name type="scientific">Lipomyces starkeyi NRRL Y-11557</name>
    <dbReference type="NCBI Taxonomy" id="675824"/>
    <lineage>
        <taxon>Eukaryota</taxon>
        <taxon>Fungi</taxon>
        <taxon>Dikarya</taxon>
        <taxon>Ascomycota</taxon>
        <taxon>Saccharomycotina</taxon>
        <taxon>Lipomycetes</taxon>
        <taxon>Lipomycetales</taxon>
        <taxon>Lipomycetaceae</taxon>
        <taxon>Lipomyces</taxon>
    </lineage>
</organism>
<feature type="region of interest" description="Disordered" evidence="6">
    <location>
        <begin position="144"/>
        <end position="197"/>
    </location>
</feature>
<feature type="compositionally biased region" description="Low complexity" evidence="6">
    <location>
        <begin position="160"/>
        <end position="172"/>
    </location>
</feature>
<accession>A0A1E3QCN5</accession>
<feature type="region of interest" description="Disordered" evidence="6">
    <location>
        <begin position="553"/>
        <end position="577"/>
    </location>
</feature>
<dbReference type="AlphaFoldDB" id="A0A1E3QCN5"/>
<evidence type="ECO:0008006" key="9">
    <source>
        <dbReference type="Google" id="ProtNLM"/>
    </source>
</evidence>
<evidence type="ECO:0000256" key="6">
    <source>
        <dbReference type="SAM" id="MobiDB-lite"/>
    </source>
</evidence>
<keyword evidence="2" id="KW-0862">Zinc</keyword>
<keyword evidence="4" id="KW-0804">Transcription</keyword>
<evidence type="ECO:0000313" key="8">
    <source>
        <dbReference type="Proteomes" id="UP000094385"/>
    </source>
</evidence>
<dbReference type="Proteomes" id="UP000094385">
    <property type="component" value="Unassembled WGS sequence"/>
</dbReference>
<gene>
    <name evidence="7" type="ORF">LIPSTDRAFT_798</name>
</gene>
<keyword evidence="1" id="KW-0479">Metal-binding</keyword>
<evidence type="ECO:0000256" key="4">
    <source>
        <dbReference type="ARBA" id="ARBA00023163"/>
    </source>
</evidence>
<evidence type="ECO:0000256" key="5">
    <source>
        <dbReference type="ARBA" id="ARBA00023242"/>
    </source>
</evidence>
<protein>
    <recommendedName>
        <fullName evidence="9">VOC domain-containing protein</fullName>
    </recommendedName>
</protein>
<sequence>MTINHLTLLLPRSRFSQLLNWYVKTLAPLDYVIQLGPFGPDNWIGMGPHGGLACFWLKASDQTIPMHIAFDAISNELVRQFYDIGIREGGSPNGKPGIREEMSRQPYYSAFVIDPAGNNIEANNPVRPRARDSSTRTPIHLQAPIAGENEHLGPPEVHRTTTSVTGSSVAGPSSPPSENLDNEPMATAATAPTGHESSLTNLEMDNLVSYFSLQLTQQPTIPSLARHSMEFILRVLRTWPGMMANDFQPPPIIHTCQMSKNPLSLPLANCFTVTKMWDGQLSGAEELVSQTAMNEMIRLFAEYQSYDEFDLVAALQAAVIYMIILIFPKRENVYVMNLDVSIINNIQQMVYAVAQTGLVMQEERDHVRPSWESWVHFTSKRRTVLALYLLHWSYGLLNSIPSFDCHELVFMPAPAAKRLWQISRKEEWEPLYDRWLIRWEGGAYIQQEFWEIEPGLMINSRTQKWLEEADEFGLMLMSLVNATDKQPDLTSGTLGAPGLLRLRGQESGALLSHGSDTGFRSDVWFPGRFFFGRRSAPTLTELIVGVSEQQAAESSQMEGVEDVHSMAAASQAPDDKY</sequence>
<keyword evidence="8" id="KW-1185">Reference proteome</keyword>
<dbReference type="GO" id="GO:0046872">
    <property type="term" value="F:metal ion binding"/>
    <property type="evidence" value="ECO:0007669"/>
    <property type="project" value="UniProtKB-KW"/>
</dbReference>
<dbReference type="PANTHER" id="PTHR47660:SF3">
    <property type="entry name" value="FINGER DOMAIN PROTEIN, PUTATIVE (AFU_ORTHOLOGUE AFUA_4G03310)-RELATED"/>
    <property type="match status" value="1"/>
</dbReference>